<protein>
    <submittedName>
        <fullName evidence="1">Uncharacterized protein</fullName>
    </submittedName>
</protein>
<name>A0ABR3WEN4_9PEZI</name>
<comment type="caution">
    <text evidence="1">The sequence shown here is derived from an EMBL/GenBank/DDBJ whole genome shotgun (WGS) entry which is preliminary data.</text>
</comment>
<proteinExistence type="predicted"/>
<reference evidence="1 2" key="1">
    <citation type="journal article" date="2024" name="Commun. Biol.">
        <title>Comparative genomic analysis of thermophilic fungi reveals convergent evolutionary adaptations and gene losses.</title>
        <authorList>
            <person name="Steindorff A.S."/>
            <person name="Aguilar-Pontes M.V."/>
            <person name="Robinson A.J."/>
            <person name="Andreopoulos B."/>
            <person name="LaButti K."/>
            <person name="Kuo A."/>
            <person name="Mondo S."/>
            <person name="Riley R."/>
            <person name="Otillar R."/>
            <person name="Haridas S."/>
            <person name="Lipzen A."/>
            <person name="Grimwood J."/>
            <person name="Schmutz J."/>
            <person name="Clum A."/>
            <person name="Reid I.D."/>
            <person name="Moisan M.C."/>
            <person name="Butler G."/>
            <person name="Nguyen T.T.M."/>
            <person name="Dewar K."/>
            <person name="Conant G."/>
            <person name="Drula E."/>
            <person name="Henrissat B."/>
            <person name="Hansel C."/>
            <person name="Singer S."/>
            <person name="Hutchinson M.I."/>
            <person name="de Vries R.P."/>
            <person name="Natvig D.O."/>
            <person name="Powell A.J."/>
            <person name="Tsang A."/>
            <person name="Grigoriev I.V."/>
        </authorList>
    </citation>
    <scope>NUCLEOTIDE SEQUENCE [LARGE SCALE GENOMIC DNA]</scope>
    <source>
        <strain evidence="1 2">ATCC 24622</strain>
    </source>
</reference>
<dbReference type="EMBL" id="JAZHXJ010000468">
    <property type="protein sequence ID" value="KAL1860320.1"/>
    <property type="molecule type" value="Genomic_DNA"/>
</dbReference>
<evidence type="ECO:0000313" key="2">
    <source>
        <dbReference type="Proteomes" id="UP001586593"/>
    </source>
</evidence>
<evidence type="ECO:0000313" key="1">
    <source>
        <dbReference type="EMBL" id="KAL1860320.1"/>
    </source>
</evidence>
<organism evidence="1 2">
    <name type="scientific">Phialemonium thermophilum</name>
    <dbReference type="NCBI Taxonomy" id="223376"/>
    <lineage>
        <taxon>Eukaryota</taxon>
        <taxon>Fungi</taxon>
        <taxon>Dikarya</taxon>
        <taxon>Ascomycota</taxon>
        <taxon>Pezizomycotina</taxon>
        <taxon>Sordariomycetes</taxon>
        <taxon>Sordariomycetidae</taxon>
        <taxon>Cephalothecales</taxon>
        <taxon>Cephalothecaceae</taxon>
        <taxon>Phialemonium</taxon>
    </lineage>
</organism>
<dbReference type="Proteomes" id="UP001586593">
    <property type="component" value="Unassembled WGS sequence"/>
</dbReference>
<sequence>MDDAVMPCEGNPRLAGITCTRSRYHIPIVISHRTRNGRTAPVGGDHENRVDDPTRPAWRSLTCKARCNPCSGILNWGILPRTSFSKLERVSLYTTTTLVCVHAEAIVSETEACPNATI</sequence>
<gene>
    <name evidence="1" type="ORF">VTK73DRAFT_7385</name>
</gene>
<keyword evidence="2" id="KW-1185">Reference proteome</keyword>
<accession>A0ABR3WEN4</accession>